<dbReference type="GO" id="GO:0036297">
    <property type="term" value="P:interstrand cross-link repair"/>
    <property type="evidence" value="ECO:0007669"/>
    <property type="project" value="TreeGrafter"/>
</dbReference>
<sequence>MVPHVYKPEAKYVKLKIDKYIPCLNKMRSAVKEASPTWKMSEEDRQLIARYFGGRKEDVWRPSLIAFPRFQLYPSVVHKVPHSFRTTDMLTDAMQQLQDPSFLRPKCESPLQEPADVGAVKGQEHEDLHTVNGNEAIPQECDGFETSSRVVWNQGVSVPGSPVQKQSSVILNAKR</sequence>
<dbReference type="GO" id="GO:0016787">
    <property type="term" value="F:hydrolase activity"/>
    <property type="evidence" value="ECO:0007669"/>
    <property type="project" value="UniProtKB-KW"/>
</dbReference>
<dbReference type="PANTHER" id="PTHR14025">
    <property type="entry name" value="FANCONI ANEMIA GROUP M FANCM FAMILY MEMBER"/>
    <property type="match status" value="1"/>
</dbReference>
<proteinExistence type="predicted"/>
<organism evidence="5 6">
    <name type="scientific">Panicum virgatum</name>
    <name type="common">Blackwell switchgrass</name>
    <dbReference type="NCBI Taxonomy" id="38727"/>
    <lineage>
        <taxon>Eukaryota</taxon>
        <taxon>Viridiplantae</taxon>
        <taxon>Streptophyta</taxon>
        <taxon>Embryophyta</taxon>
        <taxon>Tracheophyta</taxon>
        <taxon>Spermatophyta</taxon>
        <taxon>Magnoliopsida</taxon>
        <taxon>Liliopsida</taxon>
        <taxon>Poales</taxon>
        <taxon>Poaceae</taxon>
        <taxon>PACMAD clade</taxon>
        <taxon>Panicoideae</taxon>
        <taxon>Panicodae</taxon>
        <taxon>Paniceae</taxon>
        <taxon>Panicinae</taxon>
        <taxon>Panicum</taxon>
        <taxon>Panicum sect. Hiantes</taxon>
    </lineage>
</organism>
<reference evidence="5" key="1">
    <citation type="submission" date="2020-05" db="EMBL/GenBank/DDBJ databases">
        <title>WGS assembly of Panicum virgatum.</title>
        <authorList>
            <person name="Lovell J.T."/>
            <person name="Jenkins J."/>
            <person name="Shu S."/>
            <person name="Juenger T.E."/>
            <person name="Schmutz J."/>
        </authorList>
    </citation>
    <scope>NUCLEOTIDE SEQUENCE</scope>
    <source>
        <strain evidence="5">AP13</strain>
    </source>
</reference>
<evidence type="ECO:0000313" key="5">
    <source>
        <dbReference type="EMBL" id="KAG2556234.1"/>
    </source>
</evidence>
<dbReference type="GO" id="GO:0045003">
    <property type="term" value="P:double-strand break repair via synthesis-dependent strand annealing"/>
    <property type="evidence" value="ECO:0007669"/>
    <property type="project" value="TreeGrafter"/>
</dbReference>
<dbReference type="GO" id="GO:0000400">
    <property type="term" value="F:four-way junction DNA binding"/>
    <property type="evidence" value="ECO:0007669"/>
    <property type="project" value="TreeGrafter"/>
</dbReference>
<keyword evidence="3" id="KW-0347">Helicase</keyword>
<dbReference type="Proteomes" id="UP000823388">
    <property type="component" value="Chromosome 8N"/>
</dbReference>
<accession>A0A8T0PCH9</accession>
<protein>
    <submittedName>
        <fullName evidence="5">Uncharacterized protein</fullName>
    </submittedName>
</protein>
<dbReference type="GO" id="GO:0043138">
    <property type="term" value="F:3'-5' DNA helicase activity"/>
    <property type="evidence" value="ECO:0007669"/>
    <property type="project" value="TreeGrafter"/>
</dbReference>
<dbReference type="GO" id="GO:0005524">
    <property type="term" value="F:ATP binding"/>
    <property type="evidence" value="ECO:0007669"/>
    <property type="project" value="UniProtKB-KW"/>
</dbReference>
<evidence type="ECO:0000256" key="3">
    <source>
        <dbReference type="ARBA" id="ARBA00022806"/>
    </source>
</evidence>
<dbReference type="GO" id="GO:0009378">
    <property type="term" value="F:four-way junction helicase activity"/>
    <property type="evidence" value="ECO:0007669"/>
    <property type="project" value="TreeGrafter"/>
</dbReference>
<evidence type="ECO:0000313" key="6">
    <source>
        <dbReference type="Proteomes" id="UP000823388"/>
    </source>
</evidence>
<keyword evidence="1" id="KW-0547">Nucleotide-binding</keyword>
<comment type="caution">
    <text evidence="5">The sequence shown here is derived from an EMBL/GenBank/DDBJ whole genome shotgun (WGS) entry which is preliminary data.</text>
</comment>
<dbReference type="PANTHER" id="PTHR14025:SF20">
    <property type="entry name" value="FANCONI ANEMIA GROUP M PROTEIN"/>
    <property type="match status" value="1"/>
</dbReference>
<gene>
    <name evidence="5" type="ORF">PVAP13_8NG070200</name>
</gene>
<evidence type="ECO:0000256" key="4">
    <source>
        <dbReference type="ARBA" id="ARBA00022840"/>
    </source>
</evidence>
<dbReference type="EMBL" id="CM029052">
    <property type="protein sequence ID" value="KAG2556234.1"/>
    <property type="molecule type" value="Genomic_DNA"/>
</dbReference>
<keyword evidence="4" id="KW-0067">ATP-binding</keyword>
<evidence type="ECO:0000256" key="1">
    <source>
        <dbReference type="ARBA" id="ARBA00022741"/>
    </source>
</evidence>
<name>A0A8T0PCH9_PANVG</name>
<dbReference type="AlphaFoldDB" id="A0A8T0PCH9"/>
<keyword evidence="2" id="KW-0378">Hydrolase</keyword>
<evidence type="ECO:0000256" key="2">
    <source>
        <dbReference type="ARBA" id="ARBA00022801"/>
    </source>
</evidence>
<keyword evidence="6" id="KW-1185">Reference proteome</keyword>